<proteinExistence type="predicted"/>
<dbReference type="GeneID" id="92838511"/>
<dbReference type="PROSITE" id="PS51272">
    <property type="entry name" value="SLH"/>
    <property type="match status" value="1"/>
</dbReference>
<dbReference type="RefSeq" id="WP_040301969.1">
    <property type="nucleotide sequence ID" value="NZ_CABKST010000101.1"/>
</dbReference>
<feature type="domain" description="SLH" evidence="2">
    <location>
        <begin position="27"/>
        <end position="90"/>
    </location>
</feature>
<dbReference type="AlphaFoldDB" id="A0A848CUX0"/>
<keyword evidence="1" id="KW-0732">Signal</keyword>
<comment type="caution">
    <text evidence="3">The sequence shown here is derived from an EMBL/GenBank/DDBJ whole genome shotgun (WGS) entry which is preliminary data.</text>
</comment>
<name>A0A848CUX0_ANEAE</name>
<dbReference type="PROSITE" id="PS51257">
    <property type="entry name" value="PROKAR_LIPOPROTEIN"/>
    <property type="match status" value="1"/>
</dbReference>
<reference evidence="3 4" key="1">
    <citation type="submission" date="2020-04" db="EMBL/GenBank/DDBJ databases">
        <authorList>
            <person name="Hitch T.C.A."/>
            <person name="Wylensek D."/>
            <person name="Clavel T."/>
        </authorList>
    </citation>
    <scope>NUCLEOTIDE SEQUENCE [LARGE SCALE GENOMIC DNA]</scope>
    <source>
        <strain evidence="3 4">WB01_D5_05</strain>
    </source>
</reference>
<gene>
    <name evidence="3" type="ORF">HF838_03625</name>
</gene>
<evidence type="ECO:0000313" key="4">
    <source>
        <dbReference type="Proteomes" id="UP000561326"/>
    </source>
</evidence>
<sequence length="195" mass="21966">MKNTKRKRWLVVLWMVIVLAVSCVPASAAHFKDMSAAHWAYASIEWAAEQGIVGGYEDGTFQPSRMVSEAEFLVMYMHYFFNINSVPTGDMQGEHWASSYYATAVDLHIPVQGGVYKDRAIRRGAVARTITKALGYDYNEKQAVEWLLKKEIVAGRISGSATYASYAPDESLTRAEAAQLFKTLHRKGYTRFITH</sequence>
<dbReference type="EMBL" id="JABAGO010000003">
    <property type="protein sequence ID" value="NME97342.1"/>
    <property type="molecule type" value="Genomic_DNA"/>
</dbReference>
<organism evidence="3 4">
    <name type="scientific">Aneurinibacillus aneurinilyticus</name>
    <name type="common">Bacillus aneurinolyticus</name>
    <dbReference type="NCBI Taxonomy" id="1391"/>
    <lineage>
        <taxon>Bacteria</taxon>
        <taxon>Bacillati</taxon>
        <taxon>Bacillota</taxon>
        <taxon>Bacilli</taxon>
        <taxon>Bacillales</taxon>
        <taxon>Paenibacillaceae</taxon>
        <taxon>Aneurinibacillus group</taxon>
        <taxon>Aneurinibacillus</taxon>
    </lineage>
</organism>
<dbReference type="Proteomes" id="UP000561326">
    <property type="component" value="Unassembled WGS sequence"/>
</dbReference>
<feature type="signal peptide" evidence="1">
    <location>
        <begin position="1"/>
        <end position="28"/>
    </location>
</feature>
<dbReference type="Pfam" id="PF00395">
    <property type="entry name" value="SLH"/>
    <property type="match status" value="2"/>
</dbReference>
<evidence type="ECO:0000259" key="2">
    <source>
        <dbReference type="PROSITE" id="PS51272"/>
    </source>
</evidence>
<protein>
    <submittedName>
        <fullName evidence="3">S-layer homology domain-containing protein</fullName>
    </submittedName>
</protein>
<dbReference type="OrthoDB" id="2678541at2"/>
<dbReference type="InterPro" id="IPR001119">
    <property type="entry name" value="SLH_dom"/>
</dbReference>
<feature type="chain" id="PRO_5032561029" evidence="1">
    <location>
        <begin position="29"/>
        <end position="195"/>
    </location>
</feature>
<evidence type="ECO:0000256" key="1">
    <source>
        <dbReference type="SAM" id="SignalP"/>
    </source>
</evidence>
<accession>A0A848CUX0</accession>
<evidence type="ECO:0000313" key="3">
    <source>
        <dbReference type="EMBL" id="NME97342.1"/>
    </source>
</evidence>